<organism evidence="3 4">
    <name type="scientific">Plasmodium vivax North Korean</name>
    <dbReference type="NCBI Taxonomy" id="1035514"/>
    <lineage>
        <taxon>Eukaryota</taxon>
        <taxon>Sar</taxon>
        <taxon>Alveolata</taxon>
        <taxon>Apicomplexa</taxon>
        <taxon>Aconoidasida</taxon>
        <taxon>Haemosporida</taxon>
        <taxon>Plasmodiidae</taxon>
        <taxon>Plasmodium</taxon>
        <taxon>Plasmodium (Plasmodium)</taxon>
    </lineage>
</organism>
<feature type="compositionally biased region" description="Basic and acidic residues" evidence="1">
    <location>
        <begin position="161"/>
        <end position="216"/>
    </location>
</feature>
<feature type="compositionally biased region" description="Basic and acidic residues" evidence="1">
    <location>
        <begin position="231"/>
        <end position="240"/>
    </location>
</feature>
<feature type="compositionally biased region" description="Basic and acidic residues" evidence="1">
    <location>
        <begin position="567"/>
        <end position="652"/>
    </location>
</feature>
<dbReference type="InterPro" id="IPR022139">
    <property type="entry name" value="Fam-L/Fam-M-like_plasmodium"/>
</dbReference>
<feature type="compositionally biased region" description="Acidic residues" evidence="1">
    <location>
        <begin position="217"/>
        <end position="230"/>
    </location>
</feature>
<feature type="transmembrane region" description="Helical" evidence="2">
    <location>
        <begin position="502"/>
        <end position="522"/>
    </location>
</feature>
<feature type="region of interest" description="Disordered" evidence="1">
    <location>
        <begin position="557"/>
        <end position="652"/>
    </location>
</feature>
<keyword evidence="2" id="KW-0472">Membrane</keyword>
<reference evidence="3 4" key="1">
    <citation type="submission" date="2011-09" db="EMBL/GenBank/DDBJ databases">
        <title>The Genome Sequence of Plasmodium vivax North Korean.</title>
        <authorList>
            <consortium name="The Broad Institute Genome Sequencing Platform"/>
            <consortium name="The Broad Institute Genome Sequencing Center for Infectious Disease"/>
            <person name="Neafsey D."/>
            <person name="Carlton J."/>
            <person name="Barnwell J."/>
            <person name="Collins W."/>
            <person name="Escalante A."/>
            <person name="Mullikin J."/>
            <person name="Saul A."/>
            <person name="Guigo R."/>
            <person name="Camara F."/>
            <person name="Young S.K."/>
            <person name="Zeng Q."/>
            <person name="Gargeya S."/>
            <person name="Fitzgerald M."/>
            <person name="Haas B."/>
            <person name="Abouelleil A."/>
            <person name="Alvarado L."/>
            <person name="Arachchi H.M."/>
            <person name="Berlin A."/>
            <person name="Brown A."/>
            <person name="Chapman S.B."/>
            <person name="Chen Z."/>
            <person name="Dunbar C."/>
            <person name="Freedman E."/>
            <person name="Gearin G."/>
            <person name="Gellesch M."/>
            <person name="Goldberg J."/>
            <person name="Griggs A."/>
            <person name="Gujja S."/>
            <person name="Heiman D."/>
            <person name="Howarth C."/>
            <person name="Larson L."/>
            <person name="Lui A."/>
            <person name="MacDonald P.J.P."/>
            <person name="Montmayeur A."/>
            <person name="Murphy C."/>
            <person name="Neiman D."/>
            <person name="Pearson M."/>
            <person name="Priest M."/>
            <person name="Roberts A."/>
            <person name="Saif S."/>
            <person name="Shea T."/>
            <person name="Shenoy N."/>
            <person name="Sisk P."/>
            <person name="Stolte C."/>
            <person name="Sykes S."/>
            <person name="Wortman J."/>
            <person name="Nusbaum C."/>
            <person name="Birren B."/>
        </authorList>
    </citation>
    <scope>NUCLEOTIDE SEQUENCE [LARGE SCALE GENOMIC DNA]</scope>
    <source>
        <strain evidence="3 4">North Korean</strain>
    </source>
</reference>
<dbReference type="Proteomes" id="UP000053239">
    <property type="component" value="Unassembled WGS sequence"/>
</dbReference>
<evidence type="ECO:0000256" key="1">
    <source>
        <dbReference type="SAM" id="MobiDB-lite"/>
    </source>
</evidence>
<keyword evidence="2" id="KW-0812">Transmembrane</keyword>
<evidence type="ECO:0000313" key="4">
    <source>
        <dbReference type="Proteomes" id="UP000053239"/>
    </source>
</evidence>
<proteinExistence type="predicted"/>
<keyword evidence="2" id="KW-1133">Transmembrane helix</keyword>
<dbReference type="OrthoDB" id="387637at2759"/>
<dbReference type="AlphaFoldDB" id="A0A0J9TZS8"/>
<feature type="region of interest" description="Disordered" evidence="1">
    <location>
        <begin position="161"/>
        <end position="292"/>
    </location>
</feature>
<feature type="transmembrane region" description="Helical" evidence="2">
    <location>
        <begin position="423"/>
        <end position="441"/>
    </location>
</feature>
<dbReference type="Pfam" id="PF12420">
    <property type="entry name" value="DUF3671"/>
    <property type="match status" value="1"/>
</dbReference>
<evidence type="ECO:0000256" key="2">
    <source>
        <dbReference type="SAM" id="Phobius"/>
    </source>
</evidence>
<sequence>MITLKDYPKKETSSYFLFKKTLILSLFLWICQNCNNEGTSSKTLGTGHSIDTLLDLRYNRLLARHELISTVDEENIKEQLGYNTQRKSVYLKSGNKLENEAAKRGKVKSGNSPKSENVKGLNLKFGGELKREEEKNGNLKIKSELKKEEEKNGNLKIKSELKKEEEKNGNLKIKSELKSGSKIKKEEKEKNKGKKSDNESTEEVEAKSDGQRSEHELTEEEAEEEVEAESDAQRSEHELTEAETECDDGIDDNEMTEEVEGEADDQNGDDSLTVEEVEEVEGENDDETGEDDLIYEVNEENDDEECECEEPKNSVLNVEVFLEKKEEKKGKVKIELTLEKVLEDEDELLYNDDYFIRKEGIDYFDGEGDGAELGDLEQYFTLDFDDDLKLDQDEKEDKNRKSTYTREKRENQFILVLKEFRKLLVLLNIIGLVIGTVTRKLDQLVEKLMFKAYARVDEYKKDPTISKNKFKLINFTYKAFFFIIPIMVFIVGIVVTQVVSGAGAYGSGIFISMGISFFIRNIKRAIKYQFKRQGIEKPGIEDYINLLEKFLMKFEKQEENPEGENADGEKSDGEKSEGEKSEGEKSEGEKSEGEKSEGDKSEGDKSEGDKSEEKKSEGGKSEEKKSEGEKFEEKKFEEKKSEEKKSEEKKKK</sequence>
<accession>A0A0J9TZS8</accession>
<name>A0A0J9TZS8_PLAVI</name>
<feature type="region of interest" description="Disordered" evidence="1">
    <location>
        <begin position="101"/>
        <end position="123"/>
    </location>
</feature>
<gene>
    <name evidence="3" type="ORF">PVNG_04816</name>
</gene>
<protein>
    <submittedName>
        <fullName evidence="3">Uncharacterized protein</fullName>
    </submittedName>
</protein>
<feature type="transmembrane region" description="Helical" evidence="2">
    <location>
        <begin position="475"/>
        <end position="496"/>
    </location>
</feature>
<evidence type="ECO:0000313" key="3">
    <source>
        <dbReference type="EMBL" id="KNA01491.1"/>
    </source>
</evidence>
<feature type="compositionally biased region" description="Acidic residues" evidence="1">
    <location>
        <begin position="241"/>
        <end position="292"/>
    </location>
</feature>
<dbReference type="EMBL" id="KQ235259">
    <property type="protein sequence ID" value="KNA01491.1"/>
    <property type="molecule type" value="Genomic_DNA"/>
</dbReference>